<evidence type="ECO:0000313" key="4">
    <source>
        <dbReference type="Proteomes" id="UP000316252"/>
    </source>
</evidence>
<gene>
    <name evidence="3" type="ORF">FJ657_12990</name>
</gene>
<keyword evidence="4" id="KW-1185">Reference proteome</keyword>
<name>A0A506XPA2_9MICO</name>
<feature type="compositionally biased region" description="Polar residues" evidence="1">
    <location>
        <begin position="252"/>
        <end position="265"/>
    </location>
</feature>
<dbReference type="OrthoDB" id="5118167at2"/>
<dbReference type="Proteomes" id="UP000316252">
    <property type="component" value="Unassembled WGS sequence"/>
</dbReference>
<feature type="compositionally biased region" description="Basic and acidic residues" evidence="1">
    <location>
        <begin position="241"/>
        <end position="250"/>
    </location>
</feature>
<keyword evidence="2" id="KW-1133">Transmembrane helix</keyword>
<proteinExistence type="predicted"/>
<dbReference type="RefSeq" id="WP_141164152.1">
    <property type="nucleotide sequence ID" value="NZ_VHQG01000004.1"/>
</dbReference>
<feature type="compositionally biased region" description="Basic and acidic residues" evidence="1">
    <location>
        <begin position="216"/>
        <end position="234"/>
    </location>
</feature>
<evidence type="ECO:0000313" key="3">
    <source>
        <dbReference type="EMBL" id="TPW74514.1"/>
    </source>
</evidence>
<organism evidence="3 4">
    <name type="scientific">Schumannella soli</name>
    <dbReference type="NCBI Taxonomy" id="2590779"/>
    <lineage>
        <taxon>Bacteria</taxon>
        <taxon>Bacillati</taxon>
        <taxon>Actinomycetota</taxon>
        <taxon>Actinomycetes</taxon>
        <taxon>Micrococcales</taxon>
        <taxon>Microbacteriaceae</taxon>
        <taxon>Schumannella</taxon>
    </lineage>
</organism>
<keyword evidence="2" id="KW-0472">Membrane</keyword>
<keyword evidence="2" id="KW-0812">Transmembrane</keyword>
<reference evidence="3 4" key="1">
    <citation type="submission" date="2019-06" db="EMBL/GenBank/DDBJ databases">
        <authorList>
            <person name="Li F."/>
        </authorList>
    </citation>
    <scope>NUCLEOTIDE SEQUENCE [LARGE SCALE GENOMIC DNA]</scope>
    <source>
        <strain evidence="3 4">10F1D-1</strain>
    </source>
</reference>
<evidence type="ECO:0000256" key="1">
    <source>
        <dbReference type="SAM" id="MobiDB-lite"/>
    </source>
</evidence>
<evidence type="ECO:0000256" key="2">
    <source>
        <dbReference type="SAM" id="Phobius"/>
    </source>
</evidence>
<protein>
    <submittedName>
        <fullName evidence="3">Uncharacterized protein</fullName>
    </submittedName>
</protein>
<dbReference type="AlphaFoldDB" id="A0A506XPA2"/>
<accession>A0A506XPA2</accession>
<feature type="transmembrane region" description="Helical" evidence="2">
    <location>
        <begin position="144"/>
        <end position="166"/>
    </location>
</feature>
<dbReference type="EMBL" id="VHQG01000004">
    <property type="protein sequence ID" value="TPW74514.1"/>
    <property type="molecule type" value="Genomic_DNA"/>
</dbReference>
<sequence length="272" mass="29957">MTEVPRPDQAALLSTGVVARILDLSQGGIRAMIDSHRLPEPQWMTQGLRVERVYTQEWLILALDRLHSDQIIAPDEMQSPFVPAGWGEFVLRFDSEDWKLAEIARTLAATEALWNLCNRAVGVPPESVAPISVKRMSSGSPLDLLIQVGPIGAGVSVAVGLLLLAVKNAGDLGGAIPKFFAEWHEQRARQVRGKTDLKRARLEAAEFESEASARLSEMKTRPRVSEIARHDPRELSALPEPETRPRRMFIDSDSQSPKAISSDSSGRPELGE</sequence>
<feature type="region of interest" description="Disordered" evidence="1">
    <location>
        <begin position="211"/>
        <end position="272"/>
    </location>
</feature>
<comment type="caution">
    <text evidence="3">The sequence shown here is derived from an EMBL/GenBank/DDBJ whole genome shotgun (WGS) entry which is preliminary data.</text>
</comment>